<dbReference type="GO" id="GO:0000502">
    <property type="term" value="C:proteasome complex"/>
    <property type="evidence" value="ECO:0007669"/>
    <property type="project" value="UniProtKB-KW"/>
</dbReference>
<dbReference type="Gene3D" id="3.40.50.10900">
    <property type="entry name" value="PAC-like subunit"/>
    <property type="match status" value="1"/>
</dbReference>
<dbReference type="PANTHER" id="PTHR35610:SF8">
    <property type="entry name" value="3-ISOPROPYLMALATE DEHYDRATASE"/>
    <property type="match status" value="1"/>
</dbReference>
<dbReference type="Proteomes" id="UP001596547">
    <property type="component" value="Unassembled WGS sequence"/>
</dbReference>
<protein>
    <submittedName>
        <fullName evidence="1">Proteasome assembly chaperone family protein</fullName>
    </submittedName>
</protein>
<dbReference type="GeneID" id="79314355"/>
<dbReference type="PANTHER" id="PTHR35610">
    <property type="entry name" value="3-ISOPROPYLMALATE DEHYDRATASE-RELATED"/>
    <property type="match status" value="1"/>
</dbReference>
<comment type="caution">
    <text evidence="1">The sequence shown here is derived from an EMBL/GenBank/DDBJ whole genome shotgun (WGS) entry which is preliminary data.</text>
</comment>
<dbReference type="RefSeq" id="WP_276304791.1">
    <property type="nucleotide sequence ID" value="NZ_CP119992.1"/>
</dbReference>
<evidence type="ECO:0000313" key="1">
    <source>
        <dbReference type="EMBL" id="MFC7315391.1"/>
    </source>
</evidence>
<name>A0ABD6A444_9EURY</name>
<dbReference type="AlphaFoldDB" id="A0ABD6A444"/>
<reference evidence="1 2" key="1">
    <citation type="journal article" date="2019" name="Int. J. Syst. Evol. Microbiol.">
        <title>The Global Catalogue of Microorganisms (GCM) 10K type strain sequencing project: providing services to taxonomists for standard genome sequencing and annotation.</title>
        <authorList>
            <consortium name="The Broad Institute Genomics Platform"/>
            <consortium name="The Broad Institute Genome Sequencing Center for Infectious Disease"/>
            <person name="Wu L."/>
            <person name="Ma J."/>
        </authorList>
    </citation>
    <scope>NUCLEOTIDE SEQUENCE [LARGE SCALE GENOMIC DNA]</scope>
    <source>
        <strain evidence="1 2">PSR21</strain>
    </source>
</reference>
<keyword evidence="1" id="KW-0647">Proteasome</keyword>
<dbReference type="Pfam" id="PF09754">
    <property type="entry name" value="PAC2"/>
    <property type="match status" value="1"/>
</dbReference>
<gene>
    <name evidence="1" type="ORF">ACFQPE_01090</name>
</gene>
<sequence length="246" mass="26694">MALRSTERAQFGVTHDSAPTETLLCGFSEFGLAGLTAADYLVKQLDLTQTGHVAAEGLPAITPFSGGTPRNHTRLFSREGLDLTVLVGELFIPVGMAKPFADAVLDWAEEEIAEVAVLSGVPVAHGPEQHQAFYIATEDYRAHRLEDADLPPMGGGFLDGVNGALMQRGLDSELRVAVFATPAHAQTPDVEAALRLLDATERVYDLDVDTEPLESFAEEVRQHYAELAARMQSVEGGRQPEDRMYM</sequence>
<dbReference type="EMBL" id="JBHTBF010000001">
    <property type="protein sequence ID" value="MFC7315391.1"/>
    <property type="molecule type" value="Genomic_DNA"/>
</dbReference>
<evidence type="ECO:0000313" key="2">
    <source>
        <dbReference type="Proteomes" id="UP001596547"/>
    </source>
</evidence>
<dbReference type="SUPFAM" id="SSF159659">
    <property type="entry name" value="Cgl1923-like"/>
    <property type="match status" value="1"/>
</dbReference>
<dbReference type="InterPro" id="IPR038389">
    <property type="entry name" value="PSMG2_sf"/>
</dbReference>
<proteinExistence type="predicted"/>
<keyword evidence="2" id="KW-1185">Reference proteome</keyword>
<dbReference type="InterPro" id="IPR019151">
    <property type="entry name" value="Proteasome_assmbl_chaperone_2"/>
</dbReference>
<accession>A0ABD6A444</accession>
<organism evidence="1 2">
    <name type="scientific">Halomarina halobia</name>
    <dbReference type="NCBI Taxonomy" id="3033386"/>
    <lineage>
        <taxon>Archaea</taxon>
        <taxon>Methanobacteriati</taxon>
        <taxon>Methanobacteriota</taxon>
        <taxon>Stenosarchaea group</taxon>
        <taxon>Halobacteria</taxon>
        <taxon>Halobacteriales</taxon>
        <taxon>Natronomonadaceae</taxon>
        <taxon>Halomarina</taxon>
    </lineage>
</organism>